<dbReference type="AlphaFoldDB" id="A0A6H1ZYV0"/>
<gene>
    <name evidence="1" type="ORF">TM448A02675_0011</name>
</gene>
<organism evidence="1">
    <name type="scientific">viral metagenome</name>
    <dbReference type="NCBI Taxonomy" id="1070528"/>
    <lineage>
        <taxon>unclassified sequences</taxon>
        <taxon>metagenomes</taxon>
        <taxon>organismal metagenomes</taxon>
    </lineage>
</organism>
<evidence type="ECO:0000313" key="1">
    <source>
        <dbReference type="EMBL" id="QJA52390.1"/>
    </source>
</evidence>
<dbReference type="GO" id="GO:0000287">
    <property type="term" value="F:magnesium ion binding"/>
    <property type="evidence" value="ECO:0007669"/>
    <property type="project" value="InterPro"/>
</dbReference>
<dbReference type="EMBL" id="MT144335">
    <property type="protein sequence ID" value="QJA52390.1"/>
    <property type="molecule type" value="Genomic_DNA"/>
</dbReference>
<reference evidence="1" key="1">
    <citation type="submission" date="2020-03" db="EMBL/GenBank/DDBJ databases">
        <title>The deep terrestrial virosphere.</title>
        <authorList>
            <person name="Holmfeldt K."/>
            <person name="Nilsson E."/>
            <person name="Simone D."/>
            <person name="Lopez-Fernandez M."/>
            <person name="Wu X."/>
            <person name="de Brujin I."/>
            <person name="Lundin D."/>
            <person name="Andersson A."/>
            <person name="Bertilsson S."/>
            <person name="Dopson M."/>
        </authorList>
    </citation>
    <scope>NUCLEOTIDE SEQUENCE</scope>
    <source>
        <strain evidence="1">TM448A02675</strain>
    </source>
</reference>
<dbReference type="InterPro" id="IPR036614">
    <property type="entry name" value="RusA-like_sf"/>
</dbReference>
<name>A0A6H1ZYV0_9ZZZZ</name>
<protein>
    <submittedName>
        <fullName evidence="1">Uncharacterized protein</fullName>
    </submittedName>
</protein>
<dbReference type="Gene3D" id="3.30.1330.70">
    <property type="entry name" value="Holliday junction resolvase RusA"/>
    <property type="match status" value="1"/>
</dbReference>
<sequence>MKIIIELTFTTNTRRDPDNYSPKWLLDSLVQAKVIQDDSSKFMAESPKVILRQGPVEQTVVRIED</sequence>
<proteinExistence type="predicted"/>
<dbReference type="SUPFAM" id="SSF103084">
    <property type="entry name" value="Holliday junction resolvase RusA"/>
    <property type="match status" value="1"/>
</dbReference>
<accession>A0A6H1ZYV0</accession>
<dbReference type="GO" id="GO:0006310">
    <property type="term" value="P:DNA recombination"/>
    <property type="evidence" value="ECO:0007669"/>
    <property type="project" value="InterPro"/>
</dbReference>
<dbReference type="GO" id="GO:0006281">
    <property type="term" value="P:DNA repair"/>
    <property type="evidence" value="ECO:0007669"/>
    <property type="project" value="InterPro"/>
</dbReference>